<feature type="transmembrane region" description="Helical" evidence="7">
    <location>
        <begin position="46"/>
        <end position="68"/>
    </location>
</feature>
<organism evidence="9 10">
    <name type="scientific">Geodermatophilus aquaeductus</name>
    <dbReference type="NCBI Taxonomy" id="1564161"/>
    <lineage>
        <taxon>Bacteria</taxon>
        <taxon>Bacillati</taxon>
        <taxon>Actinomycetota</taxon>
        <taxon>Actinomycetes</taxon>
        <taxon>Geodermatophilales</taxon>
        <taxon>Geodermatophilaceae</taxon>
        <taxon>Geodermatophilus</taxon>
    </lineage>
</organism>
<evidence type="ECO:0000256" key="2">
    <source>
        <dbReference type="ARBA" id="ARBA00009399"/>
    </source>
</evidence>
<accession>A0A521ACX7</accession>
<name>A0A521ACX7_9ACTN</name>
<dbReference type="PANTHER" id="PTHR38459">
    <property type="entry name" value="PROPHAGE BACTOPRENOL-LINKED GLUCOSE TRANSLOCASE HOMOLOG"/>
    <property type="match status" value="1"/>
</dbReference>
<gene>
    <name evidence="9" type="ORF">SAMN06273567_10137</name>
</gene>
<dbReference type="Proteomes" id="UP000317484">
    <property type="component" value="Unassembled WGS sequence"/>
</dbReference>
<feature type="region of interest" description="Disordered" evidence="6">
    <location>
        <begin position="171"/>
        <end position="198"/>
    </location>
</feature>
<comment type="subcellular location">
    <subcellularLocation>
        <location evidence="1">Membrane</location>
        <topology evidence="1">Multi-pass membrane protein</topology>
    </subcellularLocation>
</comment>
<dbReference type="InterPro" id="IPR051401">
    <property type="entry name" value="GtrA_CellWall_Glycosyl"/>
</dbReference>
<keyword evidence="10" id="KW-1185">Reference proteome</keyword>
<feature type="transmembrane region" description="Helical" evidence="7">
    <location>
        <begin position="142"/>
        <end position="161"/>
    </location>
</feature>
<dbReference type="GO" id="GO:0005886">
    <property type="term" value="C:plasma membrane"/>
    <property type="evidence" value="ECO:0007669"/>
    <property type="project" value="TreeGrafter"/>
</dbReference>
<evidence type="ECO:0000259" key="8">
    <source>
        <dbReference type="Pfam" id="PF04138"/>
    </source>
</evidence>
<dbReference type="InterPro" id="IPR007267">
    <property type="entry name" value="GtrA_DPMS_TM"/>
</dbReference>
<keyword evidence="4 7" id="KW-1133">Transmembrane helix</keyword>
<reference evidence="9 10" key="1">
    <citation type="submission" date="2017-05" db="EMBL/GenBank/DDBJ databases">
        <authorList>
            <person name="Varghese N."/>
            <person name="Submissions S."/>
        </authorList>
    </citation>
    <scope>NUCLEOTIDE SEQUENCE [LARGE SCALE GENOMIC DNA]</scope>
    <source>
        <strain evidence="9 10">DSM 46834</strain>
    </source>
</reference>
<feature type="transmembrane region" description="Helical" evidence="7">
    <location>
        <begin position="110"/>
        <end position="130"/>
    </location>
</feature>
<evidence type="ECO:0000256" key="6">
    <source>
        <dbReference type="SAM" id="MobiDB-lite"/>
    </source>
</evidence>
<proteinExistence type="inferred from homology"/>
<sequence>MCDVWDRAARGGVAGSRRTVQSVLVSLSPALRHRAGSTWHLLLKELSAFGAVGAVCFVLDVGLFQLLYASGTGAVTAKLVSTLVSTTAAYAGHRFWSFAHRERTGYRREYVAFVLVNGLTLLMGLAVVALVRHPLGQEHALVLQAANVASIGLGTVVRWFAYRRWVFPPKEETAPGPAPARTRGGRRVTGADPATSGA</sequence>
<dbReference type="PANTHER" id="PTHR38459:SF1">
    <property type="entry name" value="PROPHAGE BACTOPRENOL-LINKED GLUCOSE TRANSLOCASE HOMOLOG"/>
    <property type="match status" value="1"/>
</dbReference>
<dbReference type="Pfam" id="PF04138">
    <property type="entry name" value="GtrA_DPMS_TM"/>
    <property type="match status" value="1"/>
</dbReference>
<comment type="similarity">
    <text evidence="2">Belongs to the GtrA family.</text>
</comment>
<keyword evidence="3 7" id="KW-0812">Transmembrane</keyword>
<evidence type="ECO:0000256" key="5">
    <source>
        <dbReference type="ARBA" id="ARBA00023136"/>
    </source>
</evidence>
<evidence type="ECO:0000256" key="3">
    <source>
        <dbReference type="ARBA" id="ARBA00022692"/>
    </source>
</evidence>
<dbReference type="AlphaFoldDB" id="A0A521ACX7"/>
<dbReference type="GO" id="GO:0000271">
    <property type="term" value="P:polysaccharide biosynthetic process"/>
    <property type="evidence" value="ECO:0007669"/>
    <property type="project" value="InterPro"/>
</dbReference>
<evidence type="ECO:0000313" key="10">
    <source>
        <dbReference type="Proteomes" id="UP000317484"/>
    </source>
</evidence>
<protein>
    <submittedName>
        <fullName evidence="9">Flippase GtrA (Transmembrane translocase of bactoprenol-linked glucose)</fullName>
    </submittedName>
</protein>
<evidence type="ECO:0000256" key="4">
    <source>
        <dbReference type="ARBA" id="ARBA00022989"/>
    </source>
</evidence>
<evidence type="ECO:0000313" key="9">
    <source>
        <dbReference type="EMBL" id="SMO32677.1"/>
    </source>
</evidence>
<keyword evidence="5 7" id="KW-0472">Membrane</keyword>
<dbReference type="EMBL" id="FXTJ01000001">
    <property type="protein sequence ID" value="SMO32677.1"/>
    <property type="molecule type" value="Genomic_DNA"/>
</dbReference>
<evidence type="ECO:0000256" key="1">
    <source>
        <dbReference type="ARBA" id="ARBA00004141"/>
    </source>
</evidence>
<feature type="domain" description="GtrA/DPMS transmembrane" evidence="8">
    <location>
        <begin position="49"/>
        <end position="167"/>
    </location>
</feature>
<evidence type="ECO:0000256" key="7">
    <source>
        <dbReference type="SAM" id="Phobius"/>
    </source>
</evidence>